<sequence>MKTKNFIILFLIIASINLYAGADIFKLSARSQNGNVVVYWQSTTETNLKHYVVERKTVNGSFIEVGTVLPKSDKIYEFIDQTAFKSTETLYVYRLKIVDNDGSISYSWEVAVPHNVSSVKRTWGSIKALFR</sequence>
<name>A0AAE3P0P8_9BACT</name>
<dbReference type="InterPro" id="IPR013783">
    <property type="entry name" value="Ig-like_fold"/>
</dbReference>
<reference evidence="1" key="1">
    <citation type="submission" date="2023-03" db="EMBL/GenBank/DDBJ databases">
        <title>Stygiobacter electus gen. nov., sp. nov., facultatively anaerobic thermotolerant bacterium of the class Ignavibacteria from a well of Yessentuki mineral water deposit.</title>
        <authorList>
            <person name="Podosokorskaya O.A."/>
            <person name="Elcheninov A.G."/>
            <person name="Petrova N.F."/>
            <person name="Zavarzina D.G."/>
            <person name="Kublanov I.V."/>
            <person name="Merkel A.Y."/>
        </authorList>
    </citation>
    <scope>NUCLEOTIDE SEQUENCE</scope>
    <source>
        <strain evidence="1">09-Me</strain>
    </source>
</reference>
<evidence type="ECO:0000313" key="1">
    <source>
        <dbReference type="EMBL" id="MDF1612169.1"/>
    </source>
</evidence>
<dbReference type="RefSeq" id="WP_321535936.1">
    <property type="nucleotide sequence ID" value="NZ_JARGDL010000010.1"/>
</dbReference>
<keyword evidence="2" id="KW-1185">Reference proteome</keyword>
<comment type="caution">
    <text evidence="1">The sequence shown here is derived from an EMBL/GenBank/DDBJ whole genome shotgun (WGS) entry which is preliminary data.</text>
</comment>
<gene>
    <name evidence="1" type="ORF">P0M35_08410</name>
</gene>
<proteinExistence type="predicted"/>
<organism evidence="1 2">
    <name type="scientific">Stygiobacter electus</name>
    <dbReference type="NCBI Taxonomy" id="3032292"/>
    <lineage>
        <taxon>Bacteria</taxon>
        <taxon>Pseudomonadati</taxon>
        <taxon>Ignavibacteriota</taxon>
        <taxon>Ignavibacteria</taxon>
        <taxon>Ignavibacteriales</taxon>
        <taxon>Melioribacteraceae</taxon>
        <taxon>Stygiobacter</taxon>
    </lineage>
</organism>
<accession>A0AAE3P0P8</accession>
<dbReference type="EMBL" id="JARGDL010000010">
    <property type="protein sequence ID" value="MDF1612169.1"/>
    <property type="molecule type" value="Genomic_DNA"/>
</dbReference>
<evidence type="ECO:0008006" key="3">
    <source>
        <dbReference type="Google" id="ProtNLM"/>
    </source>
</evidence>
<dbReference type="AlphaFoldDB" id="A0AAE3P0P8"/>
<dbReference type="Gene3D" id="2.60.40.10">
    <property type="entry name" value="Immunoglobulins"/>
    <property type="match status" value="1"/>
</dbReference>
<dbReference type="Proteomes" id="UP001221302">
    <property type="component" value="Unassembled WGS sequence"/>
</dbReference>
<protein>
    <recommendedName>
        <fullName evidence="3">Fibronectin type-III domain-containing protein</fullName>
    </recommendedName>
</protein>
<evidence type="ECO:0000313" key="2">
    <source>
        <dbReference type="Proteomes" id="UP001221302"/>
    </source>
</evidence>